<dbReference type="PANTHER" id="PTHR43867:SF4">
    <property type="entry name" value="BETA-(1-3)-GLUCOSYL TRANSFERASE"/>
    <property type="match status" value="1"/>
</dbReference>
<dbReference type="InterPro" id="IPR001173">
    <property type="entry name" value="Glyco_trans_2-like"/>
</dbReference>
<dbReference type="GO" id="GO:0016758">
    <property type="term" value="F:hexosyltransferase activity"/>
    <property type="evidence" value="ECO:0007669"/>
    <property type="project" value="TreeGrafter"/>
</dbReference>
<dbReference type="Gene3D" id="3.90.550.10">
    <property type="entry name" value="Spore Coat Polysaccharide Biosynthesis Protein SpsA, Chain A"/>
    <property type="match status" value="1"/>
</dbReference>
<feature type="domain" description="Glycosyltransferase 2-like" evidence="13">
    <location>
        <begin position="425"/>
        <end position="596"/>
    </location>
</feature>
<evidence type="ECO:0000259" key="13">
    <source>
        <dbReference type="Pfam" id="PF00535"/>
    </source>
</evidence>
<dbReference type="Proteomes" id="UP000198305">
    <property type="component" value="Unassembled WGS sequence"/>
</dbReference>
<accession>A0A238YLK2</accession>
<feature type="transmembrane region" description="Helical" evidence="12">
    <location>
        <begin position="340"/>
        <end position="362"/>
    </location>
</feature>
<evidence type="ECO:0000256" key="12">
    <source>
        <dbReference type="SAM" id="Phobius"/>
    </source>
</evidence>
<reference evidence="15" key="1">
    <citation type="submission" date="2017-06" db="EMBL/GenBank/DDBJ databases">
        <authorList>
            <person name="Varghese N."/>
            <person name="Submissions S."/>
        </authorList>
    </citation>
    <scope>NUCLEOTIDE SEQUENCE [LARGE SCALE GENOMIC DNA]</scope>
    <source>
        <strain evidence="15">Ca-68</strain>
    </source>
</reference>
<protein>
    <recommendedName>
        <fullName evidence="10">Beta-monoglucosyldiacylglycerol synthase</fullName>
        <ecNumber evidence="9">2.4.1.336</ecNumber>
    </recommendedName>
    <alternativeName>
        <fullName evidence="11">UDP-glucose:1,2-diacylglycerol 3-beta-D-glucosyltransferase</fullName>
    </alternativeName>
</protein>
<dbReference type="Gene3D" id="3.20.20.80">
    <property type="entry name" value="Glycosidases"/>
    <property type="match status" value="1"/>
</dbReference>
<dbReference type="InterPro" id="IPR050321">
    <property type="entry name" value="Glycosyltr_2/OpgH_subfam"/>
</dbReference>
<gene>
    <name evidence="14" type="ORF">SAMN05192560_0709</name>
</gene>
<keyword evidence="4 12" id="KW-0812">Transmembrane</keyword>
<evidence type="ECO:0000256" key="11">
    <source>
        <dbReference type="ARBA" id="ARBA00078564"/>
    </source>
</evidence>
<evidence type="ECO:0000256" key="2">
    <source>
        <dbReference type="ARBA" id="ARBA00022676"/>
    </source>
</evidence>
<feature type="transmembrane region" description="Helical" evidence="12">
    <location>
        <begin position="681"/>
        <end position="703"/>
    </location>
</feature>
<feature type="transmembrane region" description="Helical" evidence="12">
    <location>
        <begin position="374"/>
        <end position="395"/>
    </location>
</feature>
<keyword evidence="3" id="KW-0808">Transferase</keyword>
<evidence type="ECO:0000256" key="1">
    <source>
        <dbReference type="ARBA" id="ARBA00004141"/>
    </source>
</evidence>
<proteinExistence type="predicted"/>
<evidence type="ECO:0000256" key="9">
    <source>
        <dbReference type="ARBA" id="ARBA00066964"/>
    </source>
</evidence>
<dbReference type="InterPro" id="IPR017853">
    <property type="entry name" value="GH"/>
</dbReference>
<keyword evidence="7 12" id="KW-0472">Membrane</keyword>
<feature type="transmembrane region" description="Helical" evidence="12">
    <location>
        <begin position="825"/>
        <end position="849"/>
    </location>
</feature>
<evidence type="ECO:0000256" key="8">
    <source>
        <dbReference type="ARBA" id="ARBA00053004"/>
    </source>
</evidence>
<evidence type="ECO:0000256" key="5">
    <source>
        <dbReference type="ARBA" id="ARBA00022842"/>
    </source>
</evidence>
<keyword evidence="5" id="KW-0460">Magnesium</keyword>
<feature type="transmembrane region" description="Helical" evidence="12">
    <location>
        <begin position="715"/>
        <end position="736"/>
    </location>
</feature>
<dbReference type="FunFam" id="3.90.550.10:FF:000164">
    <property type="entry name" value="Beta-(1-3)-glucosyl transferase"/>
    <property type="match status" value="1"/>
</dbReference>
<feature type="transmembrane region" description="Helical" evidence="12">
    <location>
        <begin position="6"/>
        <end position="25"/>
    </location>
</feature>
<dbReference type="PANTHER" id="PTHR43867">
    <property type="entry name" value="CELLULOSE SYNTHASE CATALYTIC SUBUNIT A [UDP-FORMING]"/>
    <property type="match status" value="1"/>
</dbReference>
<evidence type="ECO:0000256" key="4">
    <source>
        <dbReference type="ARBA" id="ARBA00022692"/>
    </source>
</evidence>
<dbReference type="OrthoDB" id="9806824at2"/>
<dbReference type="Pfam" id="PF00535">
    <property type="entry name" value="Glycos_transf_2"/>
    <property type="match status" value="1"/>
</dbReference>
<comment type="subcellular location">
    <subcellularLocation>
        <location evidence="1">Membrane</location>
        <topology evidence="1">Multi-pass membrane protein</topology>
    </subcellularLocation>
</comment>
<dbReference type="AlphaFoldDB" id="A0A238YLK2"/>
<keyword evidence="15" id="KW-1185">Reference proteome</keyword>
<dbReference type="SUPFAM" id="SSF51445">
    <property type="entry name" value="(Trans)glycosidases"/>
    <property type="match status" value="1"/>
</dbReference>
<keyword evidence="2" id="KW-0328">Glycosyltransferase</keyword>
<feature type="transmembrane region" description="Helical" evidence="12">
    <location>
        <begin position="748"/>
        <end position="771"/>
    </location>
</feature>
<dbReference type="SUPFAM" id="SSF53448">
    <property type="entry name" value="Nucleotide-diphospho-sugar transferases"/>
    <property type="match status" value="1"/>
</dbReference>
<sequence length="861" mass="97492">MKFINTYSKALIIALVVALLHFGIWEIINRALPLIDAPPIVNGFAYSGYQIDQSPQEQKYPSTSEILKDLELMKEYTNRIRIYGALENPETTALAARLGLKVTAGAWLGPNAEDNKRELDALLARAAVYPNIERIIVGNEAILRADVNVEDMISYLEEARRTSPVPVSTAEPWHVWLRYPQLVKHVDFITVHLLPYHEGLPAEKAVDYALERYHELMDKYPRKKIVIGEVGWPSKGPTLDASVASNVNQARFVREFLAKTAHENYDYYLMEAIDQPWKVKIEGWAGPYWGMFDAERHEKYSLHGAVPRDLRWVSKALWGSLLAFLPIFIIAVRFRSWGTGAQISLAVLLQACITVLVVTWNLPGDYYYSLRDMIILVALIMALLMTSAVLMSYAIEFSEVMFKGYWVRAYKPATPVPTDKEAFVSIHLACYNEPPEMVIATIESLVQLEYTNFEVLVIDNNTKDESKWKPVEAYMAGLPDNFKFYHLPQWPGFKAGALNFALQETDPRAEVIGVVDADYVVTRDWLSVLIPHFSDQGVAVVQAPQAHREFENNFFRRMSNWEFEGFFRIGMHHRHERNALIQHGTMTLVRRKSLVDLGGWSEWCICEDTELGLRLLEGGYELRYIDRVFGRGLTPANFEALKSQRFRWAFGAMQILKHHMPKLMGKSTLSFGQRYHFLTGWLGWLGDALQLIFTLSSIGWTLAMLTFPKSFSLPVSIMLTPVLCFLVVKGALGPILYRKTMKCKWADIFGASLAGLGLSHAIARGIMMGLIQKRGVFKTTNKGKAAKGSIFRILSPIREEVLLLLALITAAGTMLYARGFNNLDAQLWVTMLTLQSLPYWSTLACQIIAQMPDSKPATAAQ</sequence>
<feature type="transmembrane region" description="Helical" evidence="12">
    <location>
        <begin position="316"/>
        <end position="334"/>
    </location>
</feature>
<dbReference type="GO" id="GO:0005886">
    <property type="term" value="C:plasma membrane"/>
    <property type="evidence" value="ECO:0007669"/>
    <property type="project" value="TreeGrafter"/>
</dbReference>
<evidence type="ECO:0000256" key="6">
    <source>
        <dbReference type="ARBA" id="ARBA00022989"/>
    </source>
</evidence>
<evidence type="ECO:0000256" key="7">
    <source>
        <dbReference type="ARBA" id="ARBA00023136"/>
    </source>
</evidence>
<organism evidence="14 15">
    <name type="scientific">Methylobacillus rhizosphaerae</name>
    <dbReference type="NCBI Taxonomy" id="551994"/>
    <lineage>
        <taxon>Bacteria</taxon>
        <taxon>Pseudomonadati</taxon>
        <taxon>Pseudomonadota</taxon>
        <taxon>Betaproteobacteria</taxon>
        <taxon>Nitrosomonadales</taxon>
        <taxon>Methylophilaceae</taxon>
        <taxon>Methylobacillus</taxon>
    </lineage>
</organism>
<evidence type="ECO:0000313" key="15">
    <source>
        <dbReference type="Proteomes" id="UP000198305"/>
    </source>
</evidence>
<evidence type="ECO:0000256" key="3">
    <source>
        <dbReference type="ARBA" id="ARBA00022679"/>
    </source>
</evidence>
<name>A0A238YLK2_9PROT</name>
<feature type="transmembrane region" description="Helical" evidence="12">
    <location>
        <begin position="801"/>
        <end position="819"/>
    </location>
</feature>
<dbReference type="EMBL" id="FZOA01000002">
    <property type="protein sequence ID" value="SNR71920.1"/>
    <property type="molecule type" value="Genomic_DNA"/>
</dbReference>
<evidence type="ECO:0000256" key="10">
    <source>
        <dbReference type="ARBA" id="ARBA00068721"/>
    </source>
</evidence>
<keyword evidence="6 12" id="KW-1133">Transmembrane helix</keyword>
<evidence type="ECO:0000313" key="14">
    <source>
        <dbReference type="EMBL" id="SNR71920.1"/>
    </source>
</evidence>
<dbReference type="InterPro" id="IPR029044">
    <property type="entry name" value="Nucleotide-diphossugar_trans"/>
</dbReference>
<dbReference type="EC" id="2.4.1.336" evidence="9"/>
<comment type="catalytic activity">
    <reaction evidence="8">
        <text>a 1,2-diacyl-sn-glycerol + UDP-alpha-D-glucose = a 1,2-diacyl-3-O-(beta-D-glucopyranosyl)-sn-glycerol + UDP + H(+)</text>
        <dbReference type="Rhea" id="RHEA:17285"/>
        <dbReference type="ChEBI" id="CHEBI:15378"/>
        <dbReference type="ChEBI" id="CHEBI:17815"/>
        <dbReference type="ChEBI" id="CHEBI:58223"/>
        <dbReference type="ChEBI" id="CHEBI:58885"/>
        <dbReference type="ChEBI" id="CHEBI:75799"/>
        <dbReference type="EC" id="2.4.1.336"/>
    </reaction>
</comment>
<dbReference type="RefSeq" id="WP_089374844.1">
    <property type="nucleotide sequence ID" value="NZ_FZOA01000002.1"/>
</dbReference>